<evidence type="ECO:0000313" key="2">
    <source>
        <dbReference type="EMBL" id="CAB9510550.1"/>
    </source>
</evidence>
<keyword evidence="1" id="KW-0732">Signal</keyword>
<accession>A0A9N8HFM1</accession>
<dbReference type="EMBL" id="CAICTM010000440">
    <property type="protein sequence ID" value="CAB9510550.1"/>
    <property type="molecule type" value="Genomic_DNA"/>
</dbReference>
<dbReference type="AlphaFoldDB" id="A0A9N8HFM1"/>
<gene>
    <name evidence="2" type="ORF">SEMRO_441_G143700.1</name>
</gene>
<reference evidence="2" key="1">
    <citation type="submission" date="2020-06" db="EMBL/GenBank/DDBJ databases">
        <authorList>
            <consortium name="Plant Systems Biology data submission"/>
        </authorList>
    </citation>
    <scope>NUCLEOTIDE SEQUENCE</scope>
    <source>
        <strain evidence="2">D6</strain>
    </source>
</reference>
<feature type="signal peptide" evidence="1">
    <location>
        <begin position="1"/>
        <end position="24"/>
    </location>
</feature>
<feature type="chain" id="PRO_5040466439" evidence="1">
    <location>
        <begin position="25"/>
        <end position="121"/>
    </location>
</feature>
<protein>
    <submittedName>
        <fullName evidence="2">Uncharacterized protein</fullName>
    </submittedName>
</protein>
<dbReference type="Proteomes" id="UP001153069">
    <property type="component" value="Unassembled WGS sequence"/>
</dbReference>
<name>A0A9N8HFM1_9STRA</name>
<proteinExistence type="predicted"/>
<organism evidence="2 3">
    <name type="scientific">Seminavis robusta</name>
    <dbReference type="NCBI Taxonomy" id="568900"/>
    <lineage>
        <taxon>Eukaryota</taxon>
        <taxon>Sar</taxon>
        <taxon>Stramenopiles</taxon>
        <taxon>Ochrophyta</taxon>
        <taxon>Bacillariophyta</taxon>
        <taxon>Bacillariophyceae</taxon>
        <taxon>Bacillariophycidae</taxon>
        <taxon>Naviculales</taxon>
        <taxon>Naviculaceae</taxon>
        <taxon>Seminavis</taxon>
    </lineage>
</organism>
<keyword evidence="3" id="KW-1185">Reference proteome</keyword>
<evidence type="ECO:0000256" key="1">
    <source>
        <dbReference type="SAM" id="SignalP"/>
    </source>
</evidence>
<evidence type="ECO:0000313" key="3">
    <source>
        <dbReference type="Proteomes" id="UP001153069"/>
    </source>
</evidence>
<sequence length="121" mass="13631">MGSFLSSLVLTSCLLFATCPDANSFEARRELRTMVRELHLRDRGSTTKNMIARGLGCLTASSINHQIDTAKMHSKFTSYGLFQVVEVSSNPSIWSNHRKMEWIGICGSWWPLFSVGFQLID</sequence>
<comment type="caution">
    <text evidence="2">The sequence shown here is derived from an EMBL/GenBank/DDBJ whole genome shotgun (WGS) entry which is preliminary data.</text>
</comment>